<dbReference type="Pfam" id="PF14015">
    <property type="entry name" value="DUF4231"/>
    <property type="match status" value="1"/>
</dbReference>
<proteinExistence type="predicted"/>
<evidence type="ECO:0000256" key="1">
    <source>
        <dbReference type="SAM" id="Phobius"/>
    </source>
</evidence>
<reference evidence="3 4" key="1">
    <citation type="submission" date="2018-11" db="EMBL/GenBank/DDBJ databases">
        <title>Sequencing the genomes of 1000 actinobacteria strains.</title>
        <authorList>
            <person name="Klenk H.-P."/>
        </authorList>
    </citation>
    <scope>NUCLEOTIDE SEQUENCE [LARGE SCALE GENOMIC DNA]</scope>
    <source>
        <strain evidence="3 4">DSM 11294</strain>
    </source>
</reference>
<name>A0A3N2BH70_9MICO</name>
<feature type="domain" description="SMODS and SLOG-associating 2TM effector" evidence="2">
    <location>
        <begin position="145"/>
        <end position="268"/>
    </location>
</feature>
<comment type="caution">
    <text evidence="3">The sequence shown here is derived from an EMBL/GenBank/DDBJ whole genome shotgun (WGS) entry which is preliminary data.</text>
</comment>
<feature type="transmembrane region" description="Helical" evidence="1">
    <location>
        <begin position="24"/>
        <end position="43"/>
    </location>
</feature>
<evidence type="ECO:0000313" key="4">
    <source>
        <dbReference type="Proteomes" id="UP000280668"/>
    </source>
</evidence>
<gene>
    <name evidence="3" type="ORF">EDD31_2840</name>
</gene>
<dbReference type="Proteomes" id="UP000280668">
    <property type="component" value="Unassembled WGS sequence"/>
</dbReference>
<accession>A0A3N2BH70</accession>
<dbReference type="InterPro" id="IPR040884">
    <property type="entry name" value="SLATT_1"/>
</dbReference>
<feature type="transmembrane region" description="Helical" evidence="1">
    <location>
        <begin position="49"/>
        <end position="67"/>
    </location>
</feature>
<evidence type="ECO:0000259" key="2">
    <source>
        <dbReference type="Pfam" id="PF18181"/>
    </source>
</evidence>
<evidence type="ECO:0000313" key="3">
    <source>
        <dbReference type="EMBL" id="ROR74424.1"/>
    </source>
</evidence>
<dbReference type="Pfam" id="PF18181">
    <property type="entry name" value="SLATT_1"/>
    <property type="match status" value="1"/>
</dbReference>
<keyword evidence="1" id="KW-1133">Transmembrane helix</keyword>
<protein>
    <submittedName>
        <fullName evidence="3">Uncharacterized protein DUF4231</fullName>
    </submittedName>
</protein>
<keyword evidence="4" id="KW-1185">Reference proteome</keyword>
<feature type="transmembrane region" description="Helical" evidence="1">
    <location>
        <begin position="170"/>
        <end position="192"/>
    </location>
</feature>
<dbReference type="NCBIfam" id="NF033634">
    <property type="entry name" value="SLATT_1"/>
    <property type="match status" value="1"/>
</dbReference>
<keyword evidence="1" id="KW-0812">Transmembrane</keyword>
<organism evidence="3 4">
    <name type="scientific">Bogoriella caseilytica</name>
    <dbReference type="NCBI Taxonomy" id="56055"/>
    <lineage>
        <taxon>Bacteria</taxon>
        <taxon>Bacillati</taxon>
        <taxon>Actinomycetota</taxon>
        <taxon>Actinomycetes</taxon>
        <taxon>Micrococcales</taxon>
        <taxon>Bogoriellaceae</taxon>
        <taxon>Bogoriella</taxon>
    </lineage>
</organism>
<dbReference type="AlphaFoldDB" id="A0A3N2BH70"/>
<dbReference type="EMBL" id="RKHK01000001">
    <property type="protein sequence ID" value="ROR74424.1"/>
    <property type="molecule type" value="Genomic_DNA"/>
</dbReference>
<sequence>MSHALSLAAALERLDKEALRHQKLALRFLTASLVCGALAGFVALAGQPWLILACLLALGAMAGNLIATRKKWRRRWHSTRTLHELLLSERWRFAARVTPYEDDDAPAGFQDRLDTLTAETGHTARIDEETRALRQQEPNTLLKTYLRERIEDQKDYFTNRSRLYFRRARWLRRLVSLLYVVVGGVAVAEVAGVFDQHALGPTVAVVTSLQVWAGAREWGRTARVYSGYARQLEDLATEARQLGDNAVSELRGIVARTENILADETTRWLALNDFELFDKHYGTHTG</sequence>
<dbReference type="InterPro" id="IPR025325">
    <property type="entry name" value="DUF4231"/>
</dbReference>
<dbReference type="NCBIfam" id="NF033610">
    <property type="entry name" value="SLATT_3"/>
    <property type="match status" value="1"/>
</dbReference>
<keyword evidence="1" id="KW-0472">Membrane</keyword>